<reference evidence="2" key="2">
    <citation type="journal article" date="2018" name="Mol. Plant Microbe Interact.">
        <title>Genome sequence resources for the wheat stripe rust pathogen (Puccinia striiformis f. sp. tritici) and the barley stripe rust pathogen (Puccinia striiformis f. sp. hordei).</title>
        <authorList>
            <person name="Xia C."/>
            <person name="Wang M."/>
            <person name="Yin C."/>
            <person name="Cornejo O.E."/>
            <person name="Hulbert S.H."/>
            <person name="Chen X."/>
        </authorList>
    </citation>
    <scope>NUCLEOTIDE SEQUENCE [LARGE SCALE GENOMIC DNA]</scope>
    <source>
        <strain evidence="2">93-210</strain>
    </source>
</reference>
<organism evidence="1 2">
    <name type="scientific">Puccinia striiformis f. sp. tritici</name>
    <dbReference type="NCBI Taxonomy" id="168172"/>
    <lineage>
        <taxon>Eukaryota</taxon>
        <taxon>Fungi</taxon>
        <taxon>Dikarya</taxon>
        <taxon>Basidiomycota</taxon>
        <taxon>Pucciniomycotina</taxon>
        <taxon>Pucciniomycetes</taxon>
        <taxon>Pucciniales</taxon>
        <taxon>Pucciniaceae</taxon>
        <taxon>Puccinia</taxon>
    </lineage>
</organism>
<dbReference type="Proteomes" id="UP001060170">
    <property type="component" value="Chromosome 15"/>
</dbReference>
<keyword evidence="2" id="KW-1185">Reference proteome</keyword>
<proteinExistence type="predicted"/>
<name>A0ACC0DV07_9BASI</name>
<gene>
    <name evidence="1" type="ORF">MJO28_014745</name>
</gene>
<accession>A0ACC0DV07</accession>
<evidence type="ECO:0000313" key="2">
    <source>
        <dbReference type="Proteomes" id="UP001060170"/>
    </source>
</evidence>
<evidence type="ECO:0000313" key="1">
    <source>
        <dbReference type="EMBL" id="KAI7939166.1"/>
    </source>
</evidence>
<reference evidence="1 2" key="3">
    <citation type="journal article" date="2022" name="Microbiol. Spectr.">
        <title>Folding features and dynamics of 3D genome architecture in plant fungal pathogens.</title>
        <authorList>
            <person name="Xia C."/>
        </authorList>
    </citation>
    <scope>NUCLEOTIDE SEQUENCE [LARGE SCALE GENOMIC DNA]</scope>
    <source>
        <strain evidence="1 2">93-210</strain>
    </source>
</reference>
<comment type="caution">
    <text evidence="1">The sequence shown here is derived from an EMBL/GenBank/DDBJ whole genome shotgun (WGS) entry which is preliminary data.</text>
</comment>
<protein>
    <submittedName>
        <fullName evidence="1">Uncharacterized protein</fullName>
    </submittedName>
</protein>
<sequence length="819" mass="87258">MSACVPCNTAPPPCNCSADQTCVQTPRNCSTCPKNICISDPSSANQNHSASVGAPIGGAIGGLAAGLFIIFAAWILYKRNLLPSSFNAIFQSTNSTGFSNKHPHHLKNQQQQQKNKSLNLTSQNDAHHQSVIYLPTGTRDPTTASLYESDDDPFSDKHSGVSIIGAHPKQSKSQPSTPTVELLLSPPHSSLPNAHLPRSSRALSLSPADDRRSIATDHLTIQSSLAEQQQQQANNPTLLVSHATSQSSFLPPSLPSPTHLTANQHRPVRPQRAPDLDLRLPGAANTIPSTPLADDQAAPGNQSTKQDQSLKRMSGSSTSTTHDSHLSSILDPAMIVTPVTLVRTASGRQAAVQRVALRGQEKARVVRLPPSGNPHGPSPLSTSEGAPTTSARANVRETFGFSPTTPGIGRANHDDLPSGANRPTSGQQLSIPSDQTLEFERSSGLNTSLDLDPFSDLSALDPNQDREEDDEDDENTRPPSNHQTPSRKSSSKLRRARSTTYSIASSSFGGSSVCDSYIEDEEVEFPTVLGRSAATLAQRILQQQHEQQQLQLQHQQSQQSSNSTLPSTTTIPHHHVNLKALGRDRAISLSSIITAEAHRNSTDSVPPPPPIPNLPPAKISNDGSSRVNSLLPTPFKPFAGHKPGTLNTNESNQSLIRTSSSSDHYEPRLSSTSTRSGYDSVLEGIPFNIGFSSGSDDLLFNLSEPIGGSSSSSSVGLIDGPFSESSSSVGTTSNHLSVDVPRPTSYDDHIRDSFDLEHDHPFEYTDHGVIGNVPVTPTRLFTEASVAIALPPLPSSSTSSSACSVTSDHNTITPSSNLC</sequence>
<reference evidence="2" key="1">
    <citation type="journal article" date="2018" name="BMC Genomics">
        <title>Genomic insights into host adaptation between the wheat stripe rust pathogen (Puccinia striiformis f. sp. tritici) and the barley stripe rust pathogen (Puccinia striiformis f. sp. hordei).</title>
        <authorList>
            <person name="Xia C."/>
            <person name="Wang M."/>
            <person name="Yin C."/>
            <person name="Cornejo O.E."/>
            <person name="Hulbert S.H."/>
            <person name="Chen X."/>
        </authorList>
    </citation>
    <scope>NUCLEOTIDE SEQUENCE [LARGE SCALE GENOMIC DNA]</scope>
    <source>
        <strain evidence="2">93-210</strain>
    </source>
</reference>
<dbReference type="EMBL" id="CM045879">
    <property type="protein sequence ID" value="KAI7939166.1"/>
    <property type="molecule type" value="Genomic_DNA"/>
</dbReference>